<dbReference type="Pfam" id="PF24817">
    <property type="entry name" value="WD40_WDHD1_1st"/>
    <property type="match status" value="1"/>
</dbReference>
<protein>
    <submittedName>
        <fullName evidence="10">Uncharacterized protein</fullName>
    </submittedName>
</protein>
<dbReference type="InterPro" id="IPR022100">
    <property type="entry name" value="WDHD1/CFT4_beta-prop_2nd"/>
</dbReference>
<dbReference type="PROSITE" id="PS50294">
    <property type="entry name" value="WD_REPEATS_REGION"/>
    <property type="match status" value="2"/>
</dbReference>
<dbReference type="PROSITE" id="PS50082">
    <property type="entry name" value="WD_REPEATS_2"/>
    <property type="match status" value="2"/>
</dbReference>
<accession>A0A316U5U6</accession>
<keyword evidence="3" id="KW-0677">Repeat</keyword>
<evidence type="ECO:0000313" key="10">
    <source>
        <dbReference type="EMBL" id="PWN20570.1"/>
    </source>
</evidence>
<gene>
    <name evidence="10" type="ORF">BCV69DRAFT_299053</name>
</gene>
<dbReference type="EMBL" id="KZ819327">
    <property type="protein sequence ID" value="PWN20570.1"/>
    <property type="molecule type" value="Genomic_DNA"/>
</dbReference>
<dbReference type="PANTHER" id="PTHR19932:SF10">
    <property type="entry name" value="WD REPEAT AND HMG-BOX DNA-BINDING PROTEIN 1"/>
    <property type="match status" value="1"/>
</dbReference>
<feature type="compositionally biased region" description="Basic and acidic residues" evidence="6">
    <location>
        <begin position="1255"/>
        <end position="1277"/>
    </location>
</feature>
<sequence length="1277" mass="137334">MASLPPSTAAAASAGHGSVHIQIVHTPGITRVLYAPKSAGVDRLFTGGDDYLVRLLPTSYTSDQEPLLIEDATAPVTWLDAGRSHLLVASEDGSVRVYKHNNDTDDETQLGRAAVPLSGILTRTSLPTRCVALEKAYPSDKSPRAAICSDELIVKIVDVEDNKRVHLLTGHSRAVRAASWSPRAPTLVTSSCDGTARVWDCSTTEPGCTKVLEHLPVSRPEDETDIHAEWHPSGDFFVLPSRSNELVTYSSSGGQGWARSGTFAAPARGTSAINAPTGSLTAISFCPNGRYLAAATTDGQVTIWETASRAPIRARKAESNVTGLSWKPDEDALAWVDTDGQLNRWQDVVGSSYQSPSEAVSFGTTTNVSRSAAAVRSRSHVDDLFAGTGLDDDDDDDQGAGASRFMDDEAGDGRNRRDRSADNEGEDDEEDGLEDFVVDDEAGDYTSARASEHRRRQGGRKLIPRPSGAASIASLTAHTQAPFQPNSTPSRNSRRYLSLSLFGSLVSIDQETHHVVSFESFDSAARRNWKMVDHFGYSFASVAASGALLACPEKGDNASSVHFKPFEAAGAWSTPGAEWSMEMPRGEDVVAIAMGGTPPARRQDDEYAEDEVAKAAAALTSTAIVATSAGYLRFFSSSGLQRYVWAFGSQVVAMAAGKQHAVIVHRPSTALDGSQNLSYTLIDMISFEVKQTGLLPLGKCVELRWVGFNELDVACFYDSRGVMHLLDRAFAAPGQARWTPVLDTASLAAARKDSEDDSSTSRTQFWPLSMSSTQMFCIFVRGQGGQAFPDPSASGHPLIQEVDLKLPLLNLEQPSGELEEKYLRNTLLASSIRSATASLVVRPTEEASDLANPAQLIHEADKDLLQLIQLACKADKHARALDATRELHGSQMLDAALQIAAFFHLPSLADRMSSLREWIETRDERDERLERDGPAGVAIEDFSEAAERSHRSRDRVFAPSSQSPMPGGGSTTAQARRALMQDFGAQKGSTPRRSQGGRGSGFGNSIMDASPAPSSVAMPPPPAVSSTRNMSSSLLSDSSNLMHRDEDEYRSVSPPAAGVKRKTSDYTHEDAAQGLQKQRSTSNPFNKTSLSTPGGAGAARNPFARQPGSMVRDRSMHKSNSFFDRAEADLTEGSVASAGGRGSAAAKKTKQTTLFGSAPPSGDSASATNGRRKESASKGAATPAFGETQSEEDSQMTEGGQEESLRLTLDSAVDREERRERRGGLEETQAMSMEDEDEETQPVDAEEEEEDQPEEKEAVSGRSKLEAFRRRPMAEVA</sequence>
<feature type="compositionally biased region" description="Basic and acidic residues" evidence="6">
    <location>
        <begin position="405"/>
        <end position="422"/>
    </location>
</feature>
<feature type="compositionally biased region" description="Low complexity" evidence="6">
    <location>
        <begin position="1156"/>
        <end position="1167"/>
    </location>
</feature>
<dbReference type="GeneID" id="37016024"/>
<dbReference type="Pfam" id="PF20946">
    <property type="entry name" value="Ctf4_C"/>
    <property type="match status" value="1"/>
</dbReference>
<evidence type="ECO:0000259" key="8">
    <source>
        <dbReference type="Pfam" id="PF20946"/>
    </source>
</evidence>
<name>A0A316U5U6_9BASI</name>
<feature type="compositionally biased region" description="Low complexity" evidence="6">
    <location>
        <begin position="1133"/>
        <end position="1146"/>
    </location>
</feature>
<dbReference type="GO" id="GO:0006281">
    <property type="term" value="P:DNA repair"/>
    <property type="evidence" value="ECO:0007669"/>
    <property type="project" value="TreeGrafter"/>
</dbReference>
<feature type="compositionally biased region" description="Basic and acidic residues" evidence="6">
    <location>
        <begin position="1062"/>
        <end position="1071"/>
    </location>
</feature>
<keyword evidence="2 5" id="KW-0853">WD repeat</keyword>
<organism evidence="10 11">
    <name type="scientific">Pseudomicrostroma glucosiphilum</name>
    <dbReference type="NCBI Taxonomy" id="1684307"/>
    <lineage>
        <taxon>Eukaryota</taxon>
        <taxon>Fungi</taxon>
        <taxon>Dikarya</taxon>
        <taxon>Basidiomycota</taxon>
        <taxon>Ustilaginomycotina</taxon>
        <taxon>Exobasidiomycetes</taxon>
        <taxon>Microstromatales</taxon>
        <taxon>Microstromatales incertae sedis</taxon>
        <taxon>Pseudomicrostroma</taxon>
    </lineage>
</organism>
<feature type="region of interest" description="Disordered" evidence="6">
    <location>
        <begin position="385"/>
        <end position="468"/>
    </location>
</feature>
<keyword evidence="4" id="KW-0539">Nucleus</keyword>
<dbReference type="InterPro" id="IPR036322">
    <property type="entry name" value="WD40_repeat_dom_sf"/>
</dbReference>
<evidence type="ECO:0000256" key="4">
    <source>
        <dbReference type="ARBA" id="ARBA00023242"/>
    </source>
</evidence>
<feature type="domain" description="WDHD1/CFT4 helical bundle" evidence="8">
    <location>
        <begin position="817"/>
        <end position="917"/>
    </location>
</feature>
<evidence type="ECO:0000259" key="9">
    <source>
        <dbReference type="Pfam" id="PF24817"/>
    </source>
</evidence>
<dbReference type="PANTHER" id="PTHR19932">
    <property type="entry name" value="WD REPEAT AND HMG-BOX DNA BINDING PROTEIN"/>
    <property type="match status" value="1"/>
</dbReference>
<evidence type="ECO:0000259" key="7">
    <source>
        <dbReference type="Pfam" id="PF12341"/>
    </source>
</evidence>
<evidence type="ECO:0000256" key="5">
    <source>
        <dbReference type="PROSITE-ProRule" id="PRU00221"/>
    </source>
</evidence>
<feature type="compositionally biased region" description="Polar residues" evidence="6">
    <location>
        <begin position="1075"/>
        <end position="1092"/>
    </location>
</feature>
<dbReference type="Pfam" id="PF12341">
    <property type="entry name" value="Mcl1_mid"/>
    <property type="match status" value="1"/>
</dbReference>
<evidence type="ECO:0000256" key="6">
    <source>
        <dbReference type="SAM" id="MobiDB-lite"/>
    </source>
</evidence>
<dbReference type="SUPFAM" id="SSF50978">
    <property type="entry name" value="WD40 repeat-like"/>
    <property type="match status" value="1"/>
</dbReference>
<dbReference type="GO" id="GO:0003682">
    <property type="term" value="F:chromatin binding"/>
    <property type="evidence" value="ECO:0007669"/>
    <property type="project" value="TreeGrafter"/>
</dbReference>
<comment type="subcellular location">
    <subcellularLocation>
        <location evidence="1">Nucleus</location>
    </subcellularLocation>
</comment>
<feature type="compositionally biased region" description="Acidic residues" evidence="6">
    <location>
        <begin position="423"/>
        <end position="443"/>
    </location>
</feature>
<feature type="compositionally biased region" description="Basic and acidic residues" evidence="6">
    <location>
        <begin position="923"/>
        <end position="933"/>
    </location>
</feature>
<dbReference type="OrthoDB" id="427368at2759"/>
<dbReference type="AlphaFoldDB" id="A0A316U5U6"/>
<dbReference type="GO" id="GO:0000278">
    <property type="term" value="P:mitotic cell cycle"/>
    <property type="evidence" value="ECO:0007669"/>
    <property type="project" value="TreeGrafter"/>
</dbReference>
<feature type="region of interest" description="Disordered" evidence="6">
    <location>
        <begin position="923"/>
        <end position="972"/>
    </location>
</feature>
<proteinExistence type="predicted"/>
<reference evidence="10 11" key="1">
    <citation type="journal article" date="2018" name="Mol. Biol. Evol.">
        <title>Broad Genomic Sampling Reveals a Smut Pathogenic Ancestry of the Fungal Clade Ustilaginomycotina.</title>
        <authorList>
            <person name="Kijpornyongpan T."/>
            <person name="Mondo S.J."/>
            <person name="Barry K."/>
            <person name="Sandor L."/>
            <person name="Lee J."/>
            <person name="Lipzen A."/>
            <person name="Pangilinan J."/>
            <person name="LaButti K."/>
            <person name="Hainaut M."/>
            <person name="Henrissat B."/>
            <person name="Grigoriev I.V."/>
            <person name="Spatafora J.W."/>
            <person name="Aime M.C."/>
        </authorList>
    </citation>
    <scope>NUCLEOTIDE SEQUENCE [LARGE SCALE GENOMIC DNA]</scope>
    <source>
        <strain evidence="10 11">MCA 4718</strain>
    </source>
</reference>
<feature type="compositionally biased region" description="Low complexity" evidence="6">
    <location>
        <begin position="1024"/>
        <end position="1041"/>
    </location>
</feature>
<feature type="domain" description="WDHD1/CFT4 second beta-propeller" evidence="7">
    <location>
        <begin position="482"/>
        <end position="808"/>
    </location>
</feature>
<dbReference type="SMART" id="SM00320">
    <property type="entry name" value="WD40"/>
    <property type="match status" value="5"/>
</dbReference>
<evidence type="ECO:0000256" key="2">
    <source>
        <dbReference type="ARBA" id="ARBA00022574"/>
    </source>
</evidence>
<feature type="compositionally biased region" description="Low complexity" evidence="6">
    <location>
        <begin position="1003"/>
        <end position="1017"/>
    </location>
</feature>
<dbReference type="STRING" id="1684307.A0A316U5U6"/>
<dbReference type="RefSeq" id="XP_025347730.1">
    <property type="nucleotide sequence ID" value="XM_025494290.1"/>
</dbReference>
<feature type="compositionally biased region" description="Basic residues" evidence="6">
    <location>
        <begin position="452"/>
        <end position="463"/>
    </location>
</feature>
<feature type="domain" description="WDHD1 first WD40" evidence="9">
    <location>
        <begin position="24"/>
        <end position="343"/>
    </location>
</feature>
<feature type="compositionally biased region" description="Basic and acidic residues" evidence="6">
    <location>
        <begin position="1212"/>
        <end position="1225"/>
    </location>
</feature>
<keyword evidence="11" id="KW-1185">Reference proteome</keyword>
<feature type="compositionally biased region" description="Polar residues" evidence="6">
    <location>
        <begin position="355"/>
        <end position="367"/>
    </location>
</feature>
<feature type="repeat" description="WD" evidence="5">
    <location>
        <begin position="273"/>
        <end position="314"/>
    </location>
</feature>
<dbReference type="InterPro" id="IPR048591">
    <property type="entry name" value="WDHD1/CFT4_hel"/>
</dbReference>
<evidence type="ECO:0000256" key="3">
    <source>
        <dbReference type="ARBA" id="ARBA00022737"/>
    </source>
</evidence>
<feature type="region of interest" description="Disordered" evidence="6">
    <location>
        <begin position="984"/>
        <end position="1277"/>
    </location>
</feature>
<dbReference type="InterPro" id="IPR057646">
    <property type="entry name" value="WD40_WDHD1_1st"/>
</dbReference>
<feature type="repeat" description="WD" evidence="5">
    <location>
        <begin position="168"/>
        <end position="200"/>
    </location>
</feature>
<dbReference type="Gene3D" id="2.130.10.10">
    <property type="entry name" value="YVTN repeat-like/Quinoprotein amine dehydrogenase"/>
    <property type="match status" value="2"/>
</dbReference>
<dbReference type="GO" id="GO:0043596">
    <property type="term" value="C:nuclear replication fork"/>
    <property type="evidence" value="ECO:0007669"/>
    <property type="project" value="TreeGrafter"/>
</dbReference>
<dbReference type="GO" id="GO:0006261">
    <property type="term" value="P:DNA-templated DNA replication"/>
    <property type="evidence" value="ECO:0007669"/>
    <property type="project" value="TreeGrafter"/>
</dbReference>
<feature type="region of interest" description="Disordered" evidence="6">
    <location>
        <begin position="355"/>
        <end position="374"/>
    </location>
</feature>
<dbReference type="InterPro" id="IPR001680">
    <property type="entry name" value="WD40_rpt"/>
</dbReference>
<dbReference type="Proteomes" id="UP000245942">
    <property type="component" value="Unassembled WGS sequence"/>
</dbReference>
<evidence type="ECO:0000256" key="1">
    <source>
        <dbReference type="ARBA" id="ARBA00004123"/>
    </source>
</evidence>
<dbReference type="InterPro" id="IPR015943">
    <property type="entry name" value="WD40/YVTN_repeat-like_dom_sf"/>
</dbReference>
<feature type="compositionally biased region" description="Acidic residues" evidence="6">
    <location>
        <begin position="1233"/>
        <end position="1254"/>
    </location>
</feature>
<evidence type="ECO:0000313" key="11">
    <source>
        <dbReference type="Proteomes" id="UP000245942"/>
    </source>
</evidence>